<evidence type="ECO:0000259" key="10">
    <source>
        <dbReference type="PROSITE" id="PS50928"/>
    </source>
</evidence>
<keyword evidence="3 9" id="KW-0813">Transport</keyword>
<evidence type="ECO:0000256" key="3">
    <source>
        <dbReference type="ARBA" id="ARBA00022448"/>
    </source>
</evidence>
<dbReference type="InterPro" id="IPR000515">
    <property type="entry name" value="MetI-like"/>
</dbReference>
<dbReference type="GO" id="GO:0005886">
    <property type="term" value="C:plasma membrane"/>
    <property type="evidence" value="ECO:0007669"/>
    <property type="project" value="UniProtKB-SubCell"/>
</dbReference>
<keyword evidence="12" id="KW-1185">Reference proteome</keyword>
<evidence type="ECO:0000256" key="6">
    <source>
        <dbReference type="ARBA" id="ARBA00022692"/>
    </source>
</evidence>
<keyword evidence="8 9" id="KW-0472">Membrane</keyword>
<feature type="transmembrane region" description="Helical" evidence="9">
    <location>
        <begin position="46"/>
        <end position="71"/>
    </location>
</feature>
<evidence type="ECO:0000313" key="12">
    <source>
        <dbReference type="Proteomes" id="UP000663292"/>
    </source>
</evidence>
<proteinExistence type="inferred from homology"/>
<dbReference type="PROSITE" id="PS50928">
    <property type="entry name" value="ABC_TM1"/>
    <property type="match status" value="1"/>
</dbReference>
<evidence type="ECO:0000256" key="8">
    <source>
        <dbReference type="ARBA" id="ARBA00023136"/>
    </source>
</evidence>
<keyword evidence="7 9" id="KW-1133">Transmembrane helix</keyword>
<comment type="subcellular location">
    <subcellularLocation>
        <location evidence="1 9">Cell membrane</location>
        <topology evidence="1 9">Multi-pass membrane protein</topology>
    </subcellularLocation>
</comment>
<dbReference type="RefSeq" id="WP_229120931.1">
    <property type="nucleotide sequence ID" value="NZ_CP064791.1"/>
</dbReference>
<name>A0A897NTA8_9EURY</name>
<dbReference type="PANTHER" id="PTHR32243">
    <property type="entry name" value="MALTOSE TRANSPORT SYSTEM PERMEASE-RELATED"/>
    <property type="match status" value="1"/>
</dbReference>
<sequence length="372" mass="40565">MSQASDIARLLYEDIRHVALAPYRGAKEIRYTVNGLQEGTIPPKKVAWTVVSTMAAFLVTAMLMFPIYWILTIALNPSGGVYTTSGVQLIPNTVSLREFAWVIGPITTPEAISISLPFIGKLFSIPVPGAIANKYVFNPAAFGVENIYTSGQIIQYGKNSAYVALWTVVIGMSVILPGAYGMSRRDFLGRKRLLYVYVLLTQVAGSLGVALLISLYALFNLLGFMDPGASTRFWLAVYYAGGAVPFNTWLLKTYMDGIPISYEEAAIVDGAPSWRIVYEIIIPLAKAGLATVFVFVFLAGWTEYIVAQTILGAGQYTLPVGVYALSPASPGFSVAWSKFAAFSLTFAVPLMLVYFFMQRYIQQGLSFGGMEG</sequence>
<dbReference type="EMBL" id="CP064791">
    <property type="protein sequence ID" value="QSG15674.1"/>
    <property type="molecule type" value="Genomic_DNA"/>
</dbReference>
<keyword evidence="6 9" id="KW-0812">Transmembrane</keyword>
<feature type="transmembrane region" description="Helical" evidence="9">
    <location>
        <begin position="231"/>
        <end position="251"/>
    </location>
</feature>
<dbReference type="CDD" id="cd06261">
    <property type="entry name" value="TM_PBP2"/>
    <property type="match status" value="1"/>
</dbReference>
<dbReference type="GeneID" id="68858791"/>
<dbReference type="InterPro" id="IPR050901">
    <property type="entry name" value="BP-dep_ABC_trans_perm"/>
</dbReference>
<evidence type="ECO:0000256" key="5">
    <source>
        <dbReference type="ARBA" id="ARBA00022597"/>
    </source>
</evidence>
<feature type="transmembrane region" description="Helical" evidence="9">
    <location>
        <begin position="339"/>
        <end position="357"/>
    </location>
</feature>
<evidence type="ECO:0000256" key="2">
    <source>
        <dbReference type="ARBA" id="ARBA00009047"/>
    </source>
</evidence>
<dbReference type="Pfam" id="PF00528">
    <property type="entry name" value="BPD_transp_1"/>
    <property type="match status" value="1"/>
</dbReference>
<evidence type="ECO:0000256" key="1">
    <source>
        <dbReference type="ARBA" id="ARBA00004651"/>
    </source>
</evidence>
<keyword evidence="5" id="KW-0762">Sugar transport</keyword>
<feature type="domain" description="ABC transmembrane type-1" evidence="10">
    <location>
        <begin position="157"/>
        <end position="357"/>
    </location>
</feature>
<evidence type="ECO:0000313" key="11">
    <source>
        <dbReference type="EMBL" id="QSG15674.1"/>
    </source>
</evidence>
<dbReference type="AlphaFoldDB" id="A0A897NTA8"/>
<protein>
    <submittedName>
        <fullName evidence="11">ABC-type maltose transport system, permease component</fullName>
    </submittedName>
</protein>
<comment type="similarity">
    <text evidence="2">Belongs to the binding-protein-dependent transport system permease family. MalFG subfamily.</text>
</comment>
<dbReference type="GO" id="GO:0055085">
    <property type="term" value="P:transmembrane transport"/>
    <property type="evidence" value="ECO:0007669"/>
    <property type="project" value="InterPro"/>
</dbReference>
<feature type="transmembrane region" description="Helical" evidence="9">
    <location>
        <begin position="280"/>
        <end position="301"/>
    </location>
</feature>
<keyword evidence="4" id="KW-1003">Cell membrane</keyword>
<dbReference type="InterPro" id="IPR035906">
    <property type="entry name" value="MetI-like_sf"/>
</dbReference>
<reference evidence="11 12" key="1">
    <citation type="submission" date="2020-11" db="EMBL/GenBank/DDBJ databases">
        <title>Carbohydrate-dependent, anaerobic sulfur respiration: A novel catabolism in halophilic archaea.</title>
        <authorList>
            <person name="Sorokin D.Y."/>
            <person name="Messina E."/>
            <person name="Smedile F."/>
            <person name="La Cono V."/>
            <person name="Hallsworth J.E."/>
            <person name="Yakimov M.M."/>
        </authorList>
    </citation>
    <scope>NUCLEOTIDE SEQUENCE [LARGE SCALE GENOMIC DNA]</scope>
    <source>
        <strain evidence="11 12">HSR-Est</strain>
    </source>
</reference>
<evidence type="ECO:0000256" key="9">
    <source>
        <dbReference type="RuleBase" id="RU363032"/>
    </source>
</evidence>
<feature type="transmembrane region" description="Helical" evidence="9">
    <location>
        <begin position="194"/>
        <end position="219"/>
    </location>
</feature>
<dbReference type="Gene3D" id="1.10.3720.10">
    <property type="entry name" value="MetI-like"/>
    <property type="match status" value="1"/>
</dbReference>
<gene>
    <name evidence="11" type="primary">malG</name>
    <name evidence="11" type="ORF">HSEST_2159</name>
</gene>
<dbReference type="Proteomes" id="UP000663292">
    <property type="component" value="Chromosome"/>
</dbReference>
<dbReference type="SUPFAM" id="SSF161098">
    <property type="entry name" value="MetI-like"/>
    <property type="match status" value="1"/>
</dbReference>
<dbReference type="PANTHER" id="PTHR32243:SF50">
    <property type="entry name" value="MALTOSE_MALTODEXTRIN TRANSPORT SYSTEM PERMEASE PROTEIN MALG"/>
    <property type="match status" value="1"/>
</dbReference>
<feature type="transmembrane region" description="Helical" evidence="9">
    <location>
        <begin position="161"/>
        <end position="182"/>
    </location>
</feature>
<organism evidence="11 12">
    <name type="scientific">Halapricum desulfuricans</name>
    <dbReference type="NCBI Taxonomy" id="2841257"/>
    <lineage>
        <taxon>Archaea</taxon>
        <taxon>Methanobacteriati</taxon>
        <taxon>Methanobacteriota</taxon>
        <taxon>Stenosarchaea group</taxon>
        <taxon>Halobacteria</taxon>
        <taxon>Halobacteriales</taxon>
        <taxon>Haloarculaceae</taxon>
        <taxon>Halapricum</taxon>
    </lineage>
</organism>
<evidence type="ECO:0000256" key="4">
    <source>
        <dbReference type="ARBA" id="ARBA00022475"/>
    </source>
</evidence>
<accession>A0A897NTA8</accession>
<evidence type="ECO:0000256" key="7">
    <source>
        <dbReference type="ARBA" id="ARBA00022989"/>
    </source>
</evidence>